<feature type="domain" description="Nudix hydrolase" evidence="3">
    <location>
        <begin position="2"/>
        <end position="131"/>
    </location>
</feature>
<dbReference type="InterPro" id="IPR020084">
    <property type="entry name" value="NUDIX_hydrolase_CS"/>
</dbReference>
<evidence type="ECO:0000313" key="5">
    <source>
        <dbReference type="Proteomes" id="UP001367771"/>
    </source>
</evidence>
<comment type="cofactor">
    <cofactor evidence="1">
        <name>Mg(2+)</name>
        <dbReference type="ChEBI" id="CHEBI:18420"/>
    </cofactor>
</comment>
<evidence type="ECO:0000313" key="4">
    <source>
        <dbReference type="EMBL" id="MEI5688568.1"/>
    </source>
</evidence>
<protein>
    <submittedName>
        <fullName evidence="4">NUDIX domain-containing protein</fullName>
    </submittedName>
</protein>
<dbReference type="Gene3D" id="3.90.79.10">
    <property type="entry name" value="Nucleoside Triphosphate Pyrophosphohydrolase"/>
    <property type="match status" value="1"/>
</dbReference>
<keyword evidence="2" id="KW-0378">Hydrolase</keyword>
<dbReference type="InterPro" id="IPR015797">
    <property type="entry name" value="NUDIX_hydrolase-like_dom_sf"/>
</dbReference>
<name>A0ABU8H6L0_9SPHN</name>
<reference evidence="4 5" key="1">
    <citation type="journal article" date="2013" name="Int. J. Syst. Evol. Microbiol.">
        <title>Sphingomonas kyungheensis sp. nov., a bacterium with ginsenoside-converting activity isolated from soil of a ginseng field.</title>
        <authorList>
            <person name="Son H.M."/>
            <person name="Yang J.E."/>
            <person name="Park Y."/>
            <person name="Han C.K."/>
            <person name="Kim S.G."/>
            <person name="Kook M."/>
            <person name="Yi T.H."/>
        </authorList>
    </citation>
    <scope>NUCLEOTIDE SEQUENCE [LARGE SCALE GENOMIC DNA]</scope>
    <source>
        <strain evidence="4 5">LMG 26582</strain>
    </source>
</reference>
<evidence type="ECO:0000256" key="1">
    <source>
        <dbReference type="ARBA" id="ARBA00001946"/>
    </source>
</evidence>
<dbReference type="RefSeq" id="WP_336545902.1">
    <property type="nucleotide sequence ID" value="NZ_JBBBDM010000010.1"/>
</dbReference>
<evidence type="ECO:0000259" key="3">
    <source>
        <dbReference type="PROSITE" id="PS51462"/>
    </source>
</evidence>
<dbReference type="InterPro" id="IPR000086">
    <property type="entry name" value="NUDIX_hydrolase_dom"/>
</dbReference>
<dbReference type="PROSITE" id="PS51462">
    <property type="entry name" value="NUDIX"/>
    <property type="match status" value="1"/>
</dbReference>
<dbReference type="PANTHER" id="PTHR43046:SF14">
    <property type="entry name" value="MUTT_NUDIX FAMILY PROTEIN"/>
    <property type="match status" value="1"/>
</dbReference>
<dbReference type="PANTHER" id="PTHR43046">
    <property type="entry name" value="GDP-MANNOSE MANNOSYL HYDROLASE"/>
    <property type="match status" value="1"/>
</dbReference>
<evidence type="ECO:0000256" key="2">
    <source>
        <dbReference type="ARBA" id="ARBA00022801"/>
    </source>
</evidence>
<gene>
    <name evidence="4" type="ORF">V8201_15855</name>
</gene>
<comment type="caution">
    <text evidence="4">The sequence shown here is derived from an EMBL/GenBank/DDBJ whole genome shotgun (WGS) entry which is preliminary data.</text>
</comment>
<dbReference type="SUPFAM" id="SSF55811">
    <property type="entry name" value="Nudix"/>
    <property type="match status" value="1"/>
</dbReference>
<dbReference type="PROSITE" id="PS00893">
    <property type="entry name" value="NUDIX_BOX"/>
    <property type="match status" value="1"/>
</dbReference>
<sequence length="132" mass="14406">MEPRVGCGAAIVADGRILLPRRRRPPESGHWGLAGGKTDLFEPAEAAMRREVAEELGIVVGAVEWLCFVDQIDRAAGTHWVAPIYRVLDFTGIPRNCEPDKHDGPQWFALDALPEALTTPTRAALAALRRVG</sequence>
<dbReference type="Pfam" id="PF00293">
    <property type="entry name" value="NUDIX"/>
    <property type="match status" value="1"/>
</dbReference>
<keyword evidence="5" id="KW-1185">Reference proteome</keyword>
<dbReference type="Proteomes" id="UP001367771">
    <property type="component" value="Unassembled WGS sequence"/>
</dbReference>
<proteinExistence type="predicted"/>
<dbReference type="EMBL" id="JBBBDM010000010">
    <property type="protein sequence ID" value="MEI5688568.1"/>
    <property type="molecule type" value="Genomic_DNA"/>
</dbReference>
<accession>A0ABU8H6L0</accession>
<organism evidence="4 5">
    <name type="scientific">Sphingomonas kyungheensis</name>
    <dbReference type="NCBI Taxonomy" id="1069987"/>
    <lineage>
        <taxon>Bacteria</taxon>
        <taxon>Pseudomonadati</taxon>
        <taxon>Pseudomonadota</taxon>
        <taxon>Alphaproteobacteria</taxon>
        <taxon>Sphingomonadales</taxon>
        <taxon>Sphingomonadaceae</taxon>
        <taxon>Sphingomonas</taxon>
    </lineage>
</organism>